<dbReference type="InterPro" id="IPR023801">
    <property type="entry name" value="His_deacetylse_dom"/>
</dbReference>
<evidence type="ECO:0000259" key="12">
    <source>
        <dbReference type="Pfam" id="PF00850"/>
    </source>
</evidence>
<dbReference type="InterPro" id="IPR019154">
    <property type="entry name" value="Arb2-like_domain"/>
</dbReference>
<dbReference type="Pfam" id="PF00850">
    <property type="entry name" value="Hist_deacetyl"/>
    <property type="match status" value="1"/>
</dbReference>
<dbReference type="PANTHER" id="PTHR10625:SF5">
    <property type="entry name" value="HISTONE DEACETYLASE"/>
    <property type="match status" value="1"/>
</dbReference>
<dbReference type="PRINTS" id="PR01270">
    <property type="entry name" value="HDASUPER"/>
</dbReference>
<evidence type="ECO:0000256" key="2">
    <source>
        <dbReference type="ARBA" id="ARBA00007738"/>
    </source>
</evidence>
<dbReference type="InterPro" id="IPR037138">
    <property type="entry name" value="His_deacetylse_dom_sf"/>
</dbReference>
<evidence type="ECO:0000256" key="1">
    <source>
        <dbReference type="ARBA" id="ARBA00004123"/>
    </source>
</evidence>
<reference evidence="14" key="1">
    <citation type="journal article" date="2016" name="Mol. Biol. Evol.">
        <title>Comparative Genomics of Early-Diverging Mushroom-Forming Fungi Provides Insights into the Origins of Lignocellulose Decay Capabilities.</title>
        <authorList>
            <person name="Nagy L.G."/>
            <person name="Riley R."/>
            <person name="Tritt A."/>
            <person name="Adam C."/>
            <person name="Daum C."/>
            <person name="Floudas D."/>
            <person name="Sun H."/>
            <person name="Yadav J.S."/>
            <person name="Pangilinan J."/>
            <person name="Larsson K.H."/>
            <person name="Matsuura K."/>
            <person name="Barry K."/>
            <person name="Labutti K."/>
            <person name="Kuo R."/>
            <person name="Ohm R.A."/>
            <person name="Bhattacharya S.S."/>
            <person name="Shirouzu T."/>
            <person name="Yoshinaga Y."/>
            <person name="Martin F.M."/>
            <person name="Grigoriev I.V."/>
            <person name="Hibbett D.S."/>
        </authorList>
    </citation>
    <scope>NUCLEOTIDE SEQUENCE [LARGE SCALE GENOMIC DNA]</scope>
    <source>
        <strain evidence="14">CBS 109695</strain>
    </source>
</reference>
<evidence type="ECO:0000256" key="3">
    <source>
        <dbReference type="ARBA" id="ARBA00012111"/>
    </source>
</evidence>
<feature type="domain" description="Histone deacetylase" evidence="12">
    <location>
        <begin position="55"/>
        <end position="353"/>
    </location>
</feature>
<keyword evidence="4" id="KW-0678">Repressor</keyword>
<dbReference type="STRING" id="436010.A0A166XB03"/>
<comment type="subcellular location">
    <subcellularLocation>
        <location evidence="1">Nucleus</location>
    </subcellularLocation>
</comment>
<keyword evidence="8" id="KW-0804">Transcription</keyword>
<gene>
    <name evidence="14" type="ORF">FIBSPDRAFT_719933</name>
</gene>
<dbReference type="Gene3D" id="3.40.800.20">
    <property type="entry name" value="Histone deacetylase domain"/>
    <property type="match status" value="1"/>
</dbReference>
<evidence type="ECO:0000313" key="14">
    <source>
        <dbReference type="EMBL" id="KZP34600.1"/>
    </source>
</evidence>
<accession>A0A166XB03</accession>
<evidence type="ECO:0000256" key="4">
    <source>
        <dbReference type="ARBA" id="ARBA00022491"/>
    </source>
</evidence>
<dbReference type="OrthoDB" id="424012at2759"/>
<dbReference type="EC" id="3.5.1.98" evidence="3"/>
<keyword evidence="5" id="KW-0378">Hydrolase</keyword>
<evidence type="ECO:0000256" key="7">
    <source>
        <dbReference type="ARBA" id="ARBA00023015"/>
    </source>
</evidence>
<dbReference type="GO" id="GO:0000118">
    <property type="term" value="C:histone deacetylase complex"/>
    <property type="evidence" value="ECO:0007669"/>
    <property type="project" value="TreeGrafter"/>
</dbReference>
<keyword evidence="6" id="KW-0156">Chromatin regulator</keyword>
<feature type="domain" description="Arb2-like" evidence="13">
    <location>
        <begin position="409"/>
        <end position="634"/>
    </location>
</feature>
<keyword evidence="7" id="KW-0805">Transcription regulation</keyword>
<dbReference type="GO" id="GO:0141221">
    <property type="term" value="F:histone deacetylase activity, hydrolytic mechanism"/>
    <property type="evidence" value="ECO:0007669"/>
    <property type="project" value="UniProtKB-EC"/>
</dbReference>
<name>A0A166XB03_9AGAM</name>
<dbReference type="Pfam" id="PF09757">
    <property type="entry name" value="Arb2-like"/>
    <property type="match status" value="1"/>
</dbReference>
<dbReference type="PANTHER" id="PTHR10625">
    <property type="entry name" value="HISTONE DEACETYLASE HDAC1-RELATED"/>
    <property type="match status" value="1"/>
</dbReference>
<comment type="similarity">
    <text evidence="2">Belongs to the histone deacetylase family. HD type 2 subfamily.</text>
</comment>
<sequence length="651" mass="72651">MQVDAVPSAPPVPAPPRVNRDPIQRASSVPLKYDAHKVGYVYSSEMMLHSSASGHPETPERIVRIYDTLDSAHLLGFMKRIPIRPVRREESLLVHTEDHWDKVRDIESMTEQEILDSESYYESMSLYINHGTTRAARLSCGGVIEACLAVARGELFKTFAIVRPPGHHAEPDEHMGFCFFNNVAVATRVTQQETKVKKIMILDWDVHHGNGTQRAFNDDPSVLYVSIHRYERGSFYPCGPFGSMESCGEGPGLGYSVNIPWPEGGMGDAEYIHAFQKVIMPIAMEFAPELVIISAGFDAAEGDDLGECRVSPTGYAHMTHMLAGLAGGKLVVALEGGYNLDSISKSALAVTKVILGFAPPELEPMVANETATETIWQCAMEQSKYWKSVDPKACEPREDVEDMSFSIPEILKAHRQHYLYTKHQMMQIPLASEELEQRFATQILCTADILNNKTLIVLVHEFGNLRVELASAPTCDIRMEHSYLVDFSKSIIEWVKGEGYALLDVNLFPKPPSRERSRHAVAKSSDELSKEIMVYLWDNYVSLSDASRVILIGHEGGTAAVAHLCQQRAGAVMKLVKGVVQVIGHARNPYMPKVSGDVNLHPWYFKHSLVILPSQHRLFLDYVKITKGHGKIMKFGQFTHIIITVVPLMIM</sequence>
<dbReference type="FunFam" id="3.40.800.20:FF:000005">
    <property type="entry name" value="histone deacetylase 6"/>
    <property type="match status" value="1"/>
</dbReference>
<dbReference type="GO" id="GO:0040029">
    <property type="term" value="P:epigenetic regulation of gene expression"/>
    <property type="evidence" value="ECO:0007669"/>
    <property type="project" value="TreeGrafter"/>
</dbReference>
<dbReference type="InterPro" id="IPR023696">
    <property type="entry name" value="Ureohydrolase_dom_sf"/>
</dbReference>
<evidence type="ECO:0000256" key="6">
    <source>
        <dbReference type="ARBA" id="ARBA00022853"/>
    </source>
</evidence>
<dbReference type="SUPFAM" id="SSF52768">
    <property type="entry name" value="Arginase/deacetylase"/>
    <property type="match status" value="1"/>
</dbReference>
<evidence type="ECO:0000256" key="10">
    <source>
        <dbReference type="ARBA" id="ARBA00048287"/>
    </source>
</evidence>
<evidence type="ECO:0000259" key="13">
    <source>
        <dbReference type="Pfam" id="PF09757"/>
    </source>
</evidence>
<evidence type="ECO:0000256" key="11">
    <source>
        <dbReference type="SAM" id="MobiDB-lite"/>
    </source>
</evidence>
<dbReference type="EMBL" id="KV417480">
    <property type="protein sequence ID" value="KZP34600.1"/>
    <property type="molecule type" value="Genomic_DNA"/>
</dbReference>
<comment type="catalytic activity">
    <reaction evidence="10">
        <text>N(6)-acetyl-L-lysyl-[histone] + H2O = L-lysyl-[histone] + acetate</text>
        <dbReference type="Rhea" id="RHEA:58196"/>
        <dbReference type="Rhea" id="RHEA-COMP:9845"/>
        <dbReference type="Rhea" id="RHEA-COMP:11338"/>
        <dbReference type="ChEBI" id="CHEBI:15377"/>
        <dbReference type="ChEBI" id="CHEBI:29969"/>
        <dbReference type="ChEBI" id="CHEBI:30089"/>
        <dbReference type="ChEBI" id="CHEBI:61930"/>
        <dbReference type="EC" id="3.5.1.98"/>
    </reaction>
</comment>
<evidence type="ECO:0000256" key="8">
    <source>
        <dbReference type="ARBA" id="ARBA00023163"/>
    </source>
</evidence>
<feature type="region of interest" description="Disordered" evidence="11">
    <location>
        <begin position="1"/>
        <end position="26"/>
    </location>
</feature>
<protein>
    <recommendedName>
        <fullName evidence="3">histone deacetylase</fullName>
        <ecNumber evidence="3">3.5.1.98</ecNumber>
    </recommendedName>
</protein>
<proteinExistence type="inferred from homology"/>
<organism evidence="14">
    <name type="scientific">Athelia psychrophila</name>
    <dbReference type="NCBI Taxonomy" id="1759441"/>
    <lineage>
        <taxon>Eukaryota</taxon>
        <taxon>Fungi</taxon>
        <taxon>Dikarya</taxon>
        <taxon>Basidiomycota</taxon>
        <taxon>Agaricomycotina</taxon>
        <taxon>Agaricomycetes</taxon>
        <taxon>Agaricomycetidae</taxon>
        <taxon>Atheliales</taxon>
        <taxon>Atheliaceae</taxon>
        <taxon>Athelia</taxon>
    </lineage>
</organism>
<evidence type="ECO:0000256" key="5">
    <source>
        <dbReference type="ARBA" id="ARBA00022801"/>
    </source>
</evidence>
<keyword evidence="9" id="KW-0539">Nucleus</keyword>
<dbReference type="InterPro" id="IPR000286">
    <property type="entry name" value="HDACs"/>
</dbReference>
<evidence type="ECO:0000256" key="9">
    <source>
        <dbReference type="ARBA" id="ARBA00023242"/>
    </source>
</evidence>
<dbReference type="AlphaFoldDB" id="A0A166XB03"/>